<evidence type="ECO:0000313" key="2">
    <source>
        <dbReference type="Proteomes" id="UP000239001"/>
    </source>
</evidence>
<gene>
    <name evidence="1" type="ORF">C7H19_13460</name>
</gene>
<name>A0A2T1LX14_9CHRO</name>
<evidence type="ECO:0000313" key="1">
    <source>
        <dbReference type="EMBL" id="PSF36677.1"/>
    </source>
</evidence>
<dbReference type="OrthoDB" id="445799at2"/>
<dbReference type="Proteomes" id="UP000239001">
    <property type="component" value="Unassembled WGS sequence"/>
</dbReference>
<keyword evidence="2" id="KW-1185">Reference proteome</keyword>
<dbReference type="InterPro" id="IPR027417">
    <property type="entry name" value="P-loop_NTPase"/>
</dbReference>
<dbReference type="RefSeq" id="WP_106457394.1">
    <property type="nucleotide sequence ID" value="NZ_PXOH01000013.1"/>
</dbReference>
<evidence type="ECO:0008006" key="3">
    <source>
        <dbReference type="Google" id="ProtNLM"/>
    </source>
</evidence>
<accession>A0A2T1LX14</accession>
<sequence>MLTEKFDNISRSSSPLWINGITRSGKTTYLVNSFRQWVLEKRSLNPLNSKTENLAEQLAASVLVFSANDDNRKILVDLLSASVSGSYPVLCKTPLGFITDEVMLFWPLLFEQLNLKAQFPLRLRPETEQELATRLWRLHFPNPPTGISESRLVRTVLDLLQLAGASGVSLEDIPIILDNGLSNEDQAILKAIDPEQGIKKAGEFLDIWRKWCLDRGLLSYGIIYDLYWQFLLPHPKYENQLTRRFQAVFADDVDDYPAIAKNLFDFLLDQNAYGVFTFNPDGKIRLGLNADPDYIYTLRAKCQIKNLVESQGLATEFEETIIQYITEPIYLTNLPNKIESIQTISRADLLKKTAQTIIHAIKQEHINPADIVIIAPGLDEIARYSFIDTLTKENIPVQPLNEQRPLNSSPLVRATLTLLALIYPGLGRLVTQDAVAEMLVILSDKTSTSANIDPVRAGLIADYCYHVDPEHPSLLPLETFGRWDRLGYRAATAYQNIEQWINEIKELRSRFTPIMILDRAIKQFINKGKERTFFELAVLRELMETAQHYWEVDRRLRQNEPSFQSSTDTICSFIQLLHRGTITANPYPVKNYNNNKGGVILSNIFQYRSWRSVHRWQFWLDTASPLWPKGGAATLYGAPLFLRNRSNQVWTPEDQEIADQERLQRIVKDLLGRATEKIILCHSDLSVNGTEQNGILLSLVQASREIKDLELVETV</sequence>
<dbReference type="EMBL" id="PXOH01000013">
    <property type="protein sequence ID" value="PSF36677.1"/>
    <property type="molecule type" value="Genomic_DNA"/>
</dbReference>
<dbReference type="AlphaFoldDB" id="A0A2T1LX14"/>
<reference evidence="1 2" key="1">
    <citation type="submission" date="2018-03" db="EMBL/GenBank/DDBJ databases">
        <title>The ancient ancestry and fast evolution of plastids.</title>
        <authorList>
            <person name="Moore K.R."/>
            <person name="Magnabosco C."/>
            <person name="Momper L."/>
            <person name="Gold D.A."/>
            <person name="Bosak T."/>
            <person name="Fournier G.P."/>
        </authorList>
    </citation>
    <scope>NUCLEOTIDE SEQUENCE [LARGE SCALE GENOMIC DNA]</scope>
    <source>
        <strain evidence="1 2">CCALA 016</strain>
    </source>
</reference>
<organism evidence="1 2">
    <name type="scientific">Aphanothece hegewaldii CCALA 016</name>
    <dbReference type="NCBI Taxonomy" id="2107694"/>
    <lineage>
        <taxon>Bacteria</taxon>
        <taxon>Bacillati</taxon>
        <taxon>Cyanobacteriota</taxon>
        <taxon>Cyanophyceae</taxon>
        <taxon>Oscillatoriophycideae</taxon>
        <taxon>Chroococcales</taxon>
        <taxon>Aphanothecaceae</taxon>
        <taxon>Aphanothece</taxon>
    </lineage>
</organism>
<protein>
    <recommendedName>
        <fullName evidence="3">Recombinase family protein</fullName>
    </recommendedName>
</protein>
<dbReference type="SUPFAM" id="SSF52540">
    <property type="entry name" value="P-loop containing nucleoside triphosphate hydrolases"/>
    <property type="match status" value="1"/>
</dbReference>
<reference evidence="1 2" key="2">
    <citation type="submission" date="2018-03" db="EMBL/GenBank/DDBJ databases">
        <authorList>
            <person name="Keele B.F."/>
        </authorList>
    </citation>
    <scope>NUCLEOTIDE SEQUENCE [LARGE SCALE GENOMIC DNA]</scope>
    <source>
        <strain evidence="1 2">CCALA 016</strain>
    </source>
</reference>
<proteinExistence type="predicted"/>
<comment type="caution">
    <text evidence="1">The sequence shown here is derived from an EMBL/GenBank/DDBJ whole genome shotgun (WGS) entry which is preliminary data.</text>
</comment>